<name>A0A9D2RVP2_9FIRM</name>
<accession>A0A9D2RVP2</accession>
<dbReference type="InterPro" id="IPR010982">
    <property type="entry name" value="Lambda_DNA-bd_dom_sf"/>
</dbReference>
<evidence type="ECO:0000256" key="1">
    <source>
        <dbReference type="ARBA" id="ARBA00023125"/>
    </source>
</evidence>
<dbReference type="SMART" id="SM00530">
    <property type="entry name" value="HTH_XRE"/>
    <property type="match status" value="1"/>
</dbReference>
<evidence type="ECO:0000313" key="3">
    <source>
        <dbReference type="EMBL" id="HJB28422.1"/>
    </source>
</evidence>
<feature type="domain" description="HTH cro/C1-type" evidence="2">
    <location>
        <begin position="12"/>
        <end position="66"/>
    </location>
</feature>
<comment type="caution">
    <text evidence="3">The sequence shown here is derived from an EMBL/GenBank/DDBJ whole genome shotgun (WGS) entry which is preliminary data.</text>
</comment>
<dbReference type="AlphaFoldDB" id="A0A9D2RVP2"/>
<evidence type="ECO:0000259" key="2">
    <source>
        <dbReference type="PROSITE" id="PS50943"/>
    </source>
</evidence>
<proteinExistence type="predicted"/>
<dbReference type="CDD" id="cd00093">
    <property type="entry name" value="HTH_XRE"/>
    <property type="match status" value="1"/>
</dbReference>
<reference evidence="3" key="1">
    <citation type="journal article" date="2021" name="PeerJ">
        <title>Extensive microbial diversity within the chicken gut microbiome revealed by metagenomics and culture.</title>
        <authorList>
            <person name="Gilroy R."/>
            <person name="Ravi A."/>
            <person name="Getino M."/>
            <person name="Pursley I."/>
            <person name="Horton D.L."/>
            <person name="Alikhan N.F."/>
            <person name="Baker D."/>
            <person name="Gharbi K."/>
            <person name="Hall N."/>
            <person name="Watson M."/>
            <person name="Adriaenssens E.M."/>
            <person name="Foster-Nyarko E."/>
            <person name="Jarju S."/>
            <person name="Secka A."/>
            <person name="Antonio M."/>
            <person name="Oren A."/>
            <person name="Chaudhuri R.R."/>
            <person name="La Ragione R."/>
            <person name="Hildebrand F."/>
            <person name="Pallen M.J."/>
        </authorList>
    </citation>
    <scope>NUCLEOTIDE SEQUENCE</scope>
    <source>
        <strain evidence="3">ChiSjej1B19-5720</strain>
    </source>
</reference>
<dbReference type="SUPFAM" id="SSF47413">
    <property type="entry name" value="lambda repressor-like DNA-binding domains"/>
    <property type="match status" value="1"/>
</dbReference>
<dbReference type="Gene3D" id="1.10.260.40">
    <property type="entry name" value="lambda repressor-like DNA-binding domains"/>
    <property type="match status" value="1"/>
</dbReference>
<dbReference type="Pfam" id="PF01381">
    <property type="entry name" value="HTH_3"/>
    <property type="match status" value="1"/>
</dbReference>
<sequence length="93" mass="10805">MRYDPKECGKRIARLRKKSELTQMQAAERLNISVEHYRGIETGRRNASIELMIDIASEFGVTLDYLILGCDSDRMQIKEMVRELIEKLSELAE</sequence>
<organism evidence="3 4">
    <name type="scientific">Candidatus Blautia faecavium</name>
    <dbReference type="NCBI Taxonomy" id="2838487"/>
    <lineage>
        <taxon>Bacteria</taxon>
        <taxon>Bacillati</taxon>
        <taxon>Bacillota</taxon>
        <taxon>Clostridia</taxon>
        <taxon>Lachnospirales</taxon>
        <taxon>Lachnospiraceae</taxon>
        <taxon>Blautia</taxon>
    </lineage>
</organism>
<evidence type="ECO:0000313" key="4">
    <source>
        <dbReference type="Proteomes" id="UP000823842"/>
    </source>
</evidence>
<dbReference type="InterPro" id="IPR001387">
    <property type="entry name" value="Cro/C1-type_HTH"/>
</dbReference>
<reference evidence="3" key="2">
    <citation type="submission" date="2021-04" db="EMBL/GenBank/DDBJ databases">
        <authorList>
            <person name="Gilroy R."/>
        </authorList>
    </citation>
    <scope>NUCLEOTIDE SEQUENCE</scope>
    <source>
        <strain evidence="3">ChiSjej1B19-5720</strain>
    </source>
</reference>
<dbReference type="PANTHER" id="PTHR46558">
    <property type="entry name" value="TRACRIPTIONAL REGULATORY PROTEIN-RELATED-RELATED"/>
    <property type="match status" value="1"/>
</dbReference>
<dbReference type="PANTHER" id="PTHR46558:SF4">
    <property type="entry name" value="DNA-BIDING PHAGE PROTEIN"/>
    <property type="match status" value="1"/>
</dbReference>
<dbReference type="PROSITE" id="PS50943">
    <property type="entry name" value="HTH_CROC1"/>
    <property type="match status" value="1"/>
</dbReference>
<dbReference type="GO" id="GO:0003677">
    <property type="term" value="F:DNA binding"/>
    <property type="evidence" value="ECO:0007669"/>
    <property type="project" value="UniProtKB-KW"/>
</dbReference>
<dbReference type="Proteomes" id="UP000823842">
    <property type="component" value="Unassembled WGS sequence"/>
</dbReference>
<protein>
    <submittedName>
        <fullName evidence="3">Helix-turn-helix domain-containing protein</fullName>
    </submittedName>
</protein>
<dbReference type="EMBL" id="DWYZ01000125">
    <property type="protein sequence ID" value="HJB28422.1"/>
    <property type="molecule type" value="Genomic_DNA"/>
</dbReference>
<keyword evidence="1" id="KW-0238">DNA-binding</keyword>
<gene>
    <name evidence="3" type="ORF">IAA06_06470</name>
</gene>